<feature type="compositionally biased region" description="Basic and acidic residues" evidence="1">
    <location>
        <begin position="67"/>
        <end position="77"/>
    </location>
</feature>
<protein>
    <submittedName>
        <fullName evidence="3">RRM domain-containing protein</fullName>
    </submittedName>
</protein>
<evidence type="ECO:0000313" key="2">
    <source>
        <dbReference type="Proteomes" id="UP000038045"/>
    </source>
</evidence>
<name>A0A0N4Z836_PARTI</name>
<organism evidence="2 3">
    <name type="scientific">Parastrongyloides trichosuri</name>
    <name type="common">Possum-specific nematode worm</name>
    <dbReference type="NCBI Taxonomy" id="131310"/>
    <lineage>
        <taxon>Eukaryota</taxon>
        <taxon>Metazoa</taxon>
        <taxon>Ecdysozoa</taxon>
        <taxon>Nematoda</taxon>
        <taxon>Chromadorea</taxon>
        <taxon>Rhabditida</taxon>
        <taxon>Tylenchina</taxon>
        <taxon>Panagrolaimomorpha</taxon>
        <taxon>Strongyloidoidea</taxon>
        <taxon>Strongyloididae</taxon>
        <taxon>Parastrongyloides</taxon>
    </lineage>
</organism>
<sequence>MQFQRLRLVGFKSFVDPAEVQIEAVKRAGKPALGHGRQLGQGHARPGHGGRDLRGRCGPSAAQPRRSPTDHRQRPEARAPTLYRQPHAGSLAPDRARTRLDLSHQRQGGARARRPAAVRRRLDRRQQPGPGASGPDLGADRRQAAEPPPHPRRSRGRGGPAHPAP</sequence>
<reference evidence="3" key="1">
    <citation type="submission" date="2017-02" db="UniProtKB">
        <authorList>
            <consortium name="WormBaseParasite"/>
        </authorList>
    </citation>
    <scope>IDENTIFICATION</scope>
</reference>
<evidence type="ECO:0000256" key="1">
    <source>
        <dbReference type="SAM" id="MobiDB-lite"/>
    </source>
</evidence>
<accession>A0A0N4Z836</accession>
<feature type="region of interest" description="Disordered" evidence="1">
    <location>
        <begin position="28"/>
        <end position="165"/>
    </location>
</feature>
<feature type="compositionally biased region" description="Basic and acidic residues" evidence="1">
    <location>
        <begin position="94"/>
        <end position="104"/>
    </location>
</feature>
<feature type="compositionally biased region" description="Basic residues" evidence="1">
    <location>
        <begin position="111"/>
        <end position="123"/>
    </location>
</feature>
<dbReference type="WBParaSite" id="PTRK_0000335000.1">
    <property type="protein sequence ID" value="PTRK_0000335000.1"/>
    <property type="gene ID" value="PTRK_0000335000"/>
</dbReference>
<dbReference type="Proteomes" id="UP000038045">
    <property type="component" value="Unplaced"/>
</dbReference>
<dbReference type="AlphaFoldDB" id="A0A0N4Z836"/>
<proteinExistence type="predicted"/>
<keyword evidence="2" id="KW-1185">Reference proteome</keyword>
<evidence type="ECO:0000313" key="3">
    <source>
        <dbReference type="WBParaSite" id="PTRK_0000335000.1"/>
    </source>
</evidence>